<dbReference type="Proteomes" id="UP001501221">
    <property type="component" value="Unassembled WGS sequence"/>
</dbReference>
<reference evidence="2 3" key="1">
    <citation type="journal article" date="2019" name="Int. J. Syst. Evol. Microbiol.">
        <title>The Global Catalogue of Microorganisms (GCM) 10K type strain sequencing project: providing services to taxonomists for standard genome sequencing and annotation.</title>
        <authorList>
            <consortium name="The Broad Institute Genomics Platform"/>
            <consortium name="The Broad Institute Genome Sequencing Center for Infectious Disease"/>
            <person name="Wu L."/>
            <person name="Ma J."/>
        </authorList>
    </citation>
    <scope>NUCLEOTIDE SEQUENCE [LARGE SCALE GENOMIC DNA]</scope>
    <source>
        <strain evidence="2 3">JCM 16211</strain>
    </source>
</reference>
<evidence type="ECO:0008006" key="4">
    <source>
        <dbReference type="Google" id="ProtNLM"/>
    </source>
</evidence>
<evidence type="ECO:0000313" key="3">
    <source>
        <dbReference type="Proteomes" id="UP001501221"/>
    </source>
</evidence>
<feature type="region of interest" description="Disordered" evidence="1">
    <location>
        <begin position="71"/>
        <end position="91"/>
    </location>
</feature>
<keyword evidence="3" id="KW-1185">Reference proteome</keyword>
<sequence>MASLLLTEWELHIIGLDKTKGNCMKYLTSILLVVFTLLATGCNSDPEERTELSDYKKRQLDKAKAVEDEMNKRIENIDKQLEASSTKDDDN</sequence>
<gene>
    <name evidence="2" type="ORF">GCM10009123_06190</name>
</gene>
<evidence type="ECO:0000256" key="1">
    <source>
        <dbReference type="SAM" id="MobiDB-lite"/>
    </source>
</evidence>
<organism evidence="2 3">
    <name type="scientific">Kangiella japonica</name>
    <dbReference type="NCBI Taxonomy" id="647384"/>
    <lineage>
        <taxon>Bacteria</taxon>
        <taxon>Pseudomonadati</taxon>
        <taxon>Pseudomonadota</taxon>
        <taxon>Gammaproteobacteria</taxon>
        <taxon>Kangiellales</taxon>
        <taxon>Kangiellaceae</taxon>
        <taxon>Kangiella</taxon>
    </lineage>
</organism>
<comment type="caution">
    <text evidence="2">The sequence shown here is derived from an EMBL/GenBank/DDBJ whole genome shotgun (WGS) entry which is preliminary data.</text>
</comment>
<evidence type="ECO:0000313" key="2">
    <source>
        <dbReference type="EMBL" id="GAA0201643.1"/>
    </source>
</evidence>
<proteinExistence type="predicted"/>
<accession>A0ABN0SV16</accession>
<dbReference type="EMBL" id="BAAAFM010000001">
    <property type="protein sequence ID" value="GAA0201643.1"/>
    <property type="molecule type" value="Genomic_DNA"/>
</dbReference>
<protein>
    <recommendedName>
        <fullName evidence="4">Lipoprotein</fullName>
    </recommendedName>
</protein>
<name>A0ABN0SV16_9GAMM</name>